<dbReference type="AlphaFoldDB" id="A0A220UC28"/>
<sequence length="138" mass="14938">MDPVDRRGRYAVEFAMHGGRGPLSVEHHFAGDSQLMAAVQTWTLGPGAFEGMHTHDDPPLEELYLVTEGRARIRQDGESFELGPGDSLRSPAATPHDLANIGKGSLRVVVIWGPPGTFDQSGFGSFRRALEARRAADA</sequence>
<evidence type="ECO:0000259" key="1">
    <source>
        <dbReference type="Pfam" id="PF07883"/>
    </source>
</evidence>
<evidence type="ECO:0000313" key="2">
    <source>
        <dbReference type="EMBL" id="ASK65233.1"/>
    </source>
</evidence>
<name>A0A220UC28_9MICO</name>
<accession>A0A220UC28</accession>
<organism evidence="2 3">
    <name type="scientific">Brachybacterium avium</name>
    <dbReference type="NCBI Taxonomy" id="2017485"/>
    <lineage>
        <taxon>Bacteria</taxon>
        <taxon>Bacillati</taxon>
        <taxon>Actinomycetota</taxon>
        <taxon>Actinomycetes</taxon>
        <taxon>Micrococcales</taxon>
        <taxon>Dermabacteraceae</taxon>
        <taxon>Brachybacterium</taxon>
    </lineage>
</organism>
<dbReference type="SUPFAM" id="SSF51182">
    <property type="entry name" value="RmlC-like cupins"/>
    <property type="match status" value="1"/>
</dbReference>
<dbReference type="Pfam" id="PF07883">
    <property type="entry name" value="Cupin_2"/>
    <property type="match status" value="1"/>
</dbReference>
<dbReference type="OrthoDB" id="3231985at2"/>
<evidence type="ECO:0000313" key="3">
    <source>
        <dbReference type="Proteomes" id="UP000198398"/>
    </source>
</evidence>
<keyword evidence="3" id="KW-1185">Reference proteome</keyword>
<reference evidence="3" key="1">
    <citation type="submission" date="2017-07" db="EMBL/GenBank/DDBJ databases">
        <title>Brachybacterium sp. VR2415.</title>
        <authorList>
            <person name="Tak E.J."/>
            <person name="Bae J.-W."/>
        </authorList>
    </citation>
    <scope>NUCLEOTIDE SEQUENCE [LARGE SCALE GENOMIC DNA]</scope>
    <source>
        <strain evidence="3">VR2415</strain>
    </source>
</reference>
<dbReference type="Gene3D" id="2.60.120.10">
    <property type="entry name" value="Jelly Rolls"/>
    <property type="match status" value="1"/>
</dbReference>
<dbReference type="KEGG" id="brv:CFK39_04635"/>
<dbReference type="InterPro" id="IPR014710">
    <property type="entry name" value="RmlC-like_jellyroll"/>
</dbReference>
<proteinExistence type="predicted"/>
<dbReference type="InterPro" id="IPR013096">
    <property type="entry name" value="Cupin_2"/>
</dbReference>
<protein>
    <submittedName>
        <fullName evidence="2">Cupin</fullName>
    </submittedName>
</protein>
<dbReference type="RefSeq" id="WP_089064475.1">
    <property type="nucleotide sequence ID" value="NZ_CP022316.1"/>
</dbReference>
<dbReference type="EMBL" id="CP022316">
    <property type="protein sequence ID" value="ASK65233.1"/>
    <property type="molecule type" value="Genomic_DNA"/>
</dbReference>
<feature type="domain" description="Cupin type-2" evidence="1">
    <location>
        <begin position="41"/>
        <end position="112"/>
    </location>
</feature>
<dbReference type="Proteomes" id="UP000198398">
    <property type="component" value="Chromosome"/>
</dbReference>
<gene>
    <name evidence="2" type="ORF">CFK39_04635</name>
</gene>
<dbReference type="InterPro" id="IPR011051">
    <property type="entry name" value="RmlC_Cupin_sf"/>
</dbReference>